<dbReference type="Proteomes" id="UP000280405">
    <property type="component" value="Unassembled WGS sequence"/>
</dbReference>
<dbReference type="InterPro" id="IPR000182">
    <property type="entry name" value="GNAT_dom"/>
</dbReference>
<feature type="domain" description="N-acetyltransferase" evidence="4">
    <location>
        <begin position="4"/>
        <end position="151"/>
    </location>
</feature>
<dbReference type="PANTHER" id="PTHR43792">
    <property type="entry name" value="GNAT FAMILY, PUTATIVE (AFU_ORTHOLOGUE AFUA_3G00765)-RELATED-RELATED"/>
    <property type="match status" value="1"/>
</dbReference>
<dbReference type="GO" id="GO:0005737">
    <property type="term" value="C:cytoplasm"/>
    <property type="evidence" value="ECO:0007669"/>
    <property type="project" value="TreeGrafter"/>
</dbReference>
<dbReference type="OrthoDB" id="9801669at2"/>
<dbReference type="AlphaFoldDB" id="A0A3A8F409"/>
<dbReference type="Gene3D" id="3.40.630.30">
    <property type="match status" value="1"/>
</dbReference>
<keyword evidence="1 5" id="KW-0808">Transferase</keyword>
<dbReference type="PANTHER" id="PTHR43792:SF8">
    <property type="entry name" value="[RIBOSOMAL PROTEIN US5]-ALANINE N-ACETYLTRANSFERASE"/>
    <property type="match status" value="1"/>
</dbReference>
<evidence type="ECO:0000256" key="3">
    <source>
        <dbReference type="ARBA" id="ARBA00038502"/>
    </source>
</evidence>
<reference evidence="5 6" key="1">
    <citation type="submission" date="2018-09" db="EMBL/GenBank/DDBJ databases">
        <title>The draft genome of Acinetobacter spp. strains.</title>
        <authorList>
            <person name="Qin J."/>
            <person name="Feng Y."/>
            <person name="Zong Z."/>
        </authorList>
    </citation>
    <scope>NUCLEOTIDE SEQUENCE [LARGE SCALE GENOMIC DNA]</scope>
    <source>
        <strain evidence="5 6">WCHAc060115</strain>
    </source>
</reference>
<evidence type="ECO:0000256" key="2">
    <source>
        <dbReference type="ARBA" id="ARBA00023315"/>
    </source>
</evidence>
<dbReference type="RefSeq" id="WP_120385104.1">
    <property type="nucleotide sequence ID" value="NZ_RAXT01000054.1"/>
</dbReference>
<evidence type="ECO:0000313" key="5">
    <source>
        <dbReference type="EMBL" id="RKG35901.1"/>
    </source>
</evidence>
<proteinExistence type="inferred from homology"/>
<dbReference type="EMBL" id="RAXT01000054">
    <property type="protein sequence ID" value="RKG35901.1"/>
    <property type="molecule type" value="Genomic_DNA"/>
</dbReference>
<accession>A0A3A8F409</accession>
<gene>
    <name evidence="5" type="ORF">D7V20_16100</name>
</gene>
<dbReference type="PROSITE" id="PS51186">
    <property type="entry name" value="GNAT"/>
    <property type="match status" value="1"/>
</dbReference>
<dbReference type="InterPro" id="IPR051531">
    <property type="entry name" value="N-acetyltransferase"/>
</dbReference>
<keyword evidence="6" id="KW-1185">Reference proteome</keyword>
<name>A0A3A8F409_9GAMM</name>
<protein>
    <submittedName>
        <fullName evidence="5">GNAT family N-acetyltransferase</fullName>
    </submittedName>
</protein>
<keyword evidence="2" id="KW-0012">Acyltransferase</keyword>
<dbReference type="SUPFAM" id="SSF55729">
    <property type="entry name" value="Acyl-CoA N-acyltransferases (Nat)"/>
    <property type="match status" value="1"/>
</dbReference>
<dbReference type="GO" id="GO:0008999">
    <property type="term" value="F:protein-N-terminal-alanine acetyltransferase activity"/>
    <property type="evidence" value="ECO:0007669"/>
    <property type="project" value="TreeGrafter"/>
</dbReference>
<comment type="caution">
    <text evidence="5">The sequence shown here is derived from an EMBL/GenBank/DDBJ whole genome shotgun (WGS) entry which is preliminary data.</text>
</comment>
<dbReference type="InterPro" id="IPR016181">
    <property type="entry name" value="Acyl_CoA_acyltransferase"/>
</dbReference>
<dbReference type="Pfam" id="PF13302">
    <property type="entry name" value="Acetyltransf_3"/>
    <property type="match status" value="1"/>
</dbReference>
<sequence length="162" mass="18751">MSTVYLRKPQDSDLIEVESAYKNSESLHQPWTYPPSNFQNYLQQEGRYFLCLTATHQIIGTFNISNIVRGHFHSAYLGYEAFHPYQAHGYMRLGLNLLLHEAFHVLNLHRLEANIQPENLASIRLVAGAGFVKEGFSKQYLNIGSEWKDHERWAIINEDWAG</sequence>
<organism evidence="5 6">
    <name type="scientific">Acinetobacter rongchengensis</name>
    <dbReference type="NCBI Taxonomy" id="2419601"/>
    <lineage>
        <taxon>Bacteria</taxon>
        <taxon>Pseudomonadati</taxon>
        <taxon>Pseudomonadota</taxon>
        <taxon>Gammaproteobacteria</taxon>
        <taxon>Moraxellales</taxon>
        <taxon>Moraxellaceae</taxon>
        <taxon>Acinetobacter</taxon>
    </lineage>
</organism>
<evidence type="ECO:0000259" key="4">
    <source>
        <dbReference type="PROSITE" id="PS51186"/>
    </source>
</evidence>
<comment type="similarity">
    <text evidence="3">Belongs to the acetyltransferase family. RimJ subfamily.</text>
</comment>
<evidence type="ECO:0000313" key="6">
    <source>
        <dbReference type="Proteomes" id="UP000280405"/>
    </source>
</evidence>
<evidence type="ECO:0000256" key="1">
    <source>
        <dbReference type="ARBA" id="ARBA00022679"/>
    </source>
</evidence>